<evidence type="ECO:0000256" key="1">
    <source>
        <dbReference type="ARBA" id="ARBA00022723"/>
    </source>
</evidence>
<dbReference type="OMA" id="LHTGEKX"/>
<feature type="domain" description="C2H2-type" evidence="7">
    <location>
        <begin position="1878"/>
        <end position="1905"/>
    </location>
</feature>
<feature type="region of interest" description="Disordered" evidence="6">
    <location>
        <begin position="2245"/>
        <end position="2267"/>
    </location>
</feature>
<feature type="compositionally biased region" description="Basic and acidic residues" evidence="6">
    <location>
        <begin position="2245"/>
        <end position="2262"/>
    </location>
</feature>
<feature type="compositionally biased region" description="Pro residues" evidence="6">
    <location>
        <begin position="2079"/>
        <end position="2088"/>
    </location>
</feature>
<evidence type="ECO:0000256" key="3">
    <source>
        <dbReference type="ARBA" id="ARBA00022771"/>
    </source>
</evidence>
<dbReference type="eggNOG" id="KOG1721">
    <property type="taxonomic scope" value="Eukaryota"/>
</dbReference>
<evidence type="ECO:0000256" key="4">
    <source>
        <dbReference type="ARBA" id="ARBA00022833"/>
    </source>
</evidence>
<evidence type="ECO:0000256" key="5">
    <source>
        <dbReference type="PROSITE-ProRule" id="PRU00042"/>
    </source>
</evidence>
<sequence>MCLAVEHFLETSSCQLSQNTYQKTSRKWQTHNPADMTTSSQHQLLDTPNWTAATVSPRARTTFLTEHEQPPAPQNRMYTNQNFTRTRPTQWEPDCWNQRPPNGHWNDRPSNRNSWQENYPRNWDEKRFTTSIPHRTEEFSSGNTNQQPQQTFQRTRLPETSPKQPQSKIRDPRLLSGRVNSTTININSPLPPSVYVPISRRPDDELETPRSPSPEQTIPVVPPVIIGDASITQEHDDTLQEEMKKVFSCEHCSYIGKKIIPHHVNRHPGKEVPVCMSKEELVSAMSTEEIDETEKKNISQPEVSFIEDLSWIPDKSIFQRPIDCKICGYSTVVKSNLIQHLISHRKSDSSHLPTLYCRFCDYCVNLIADFRDHVTTHTGEFDYTCGYCAFKGYSTKSVRSHVSSEHMGKPAFVKRVVGVDKNETTNGLLPGFVCQECRFVQLTKETVAEHVKKHGVSKDARIIEINMARLSKNRKNDTEVQFSKEIVEKPPEIIEKPPESGEKVNEPASEMENECLKSENEEEDAESEENSEDEGSESDKSSEPRSNSPPHLEPEQDNTMSCEENEDALLSLFGEDGGKIAPSIAETISRLQATLRKGVKRSSLPPPILEPMDGKTAKLKEEIVNITENSGYAFKCGAKGCGFFCGEESLFLQHSESSHAPREAPCTECGGCFAQWKLLLAHIRSECEANDKLPQYACGFASCEYATNNDQFFFTHTRTVHKKEFQLPCCYCEKNFTLVTGLVRHLKEGCRAATLVKSKKAVKVAPIEEKKKVESENEENETENEIVDATEKVSVKFVYKCPNCDHKTLERDVFRSHVIASHSDSVLSCSMCLKELGDADAVIEHIESEHGDERIAVSMKRLLLEAGYESPKKKVCVESKKEDEIRDPAVECLALKSPFALATMLNEEKLQHLFKCMGRSCLFTASRQEEFAKHLSESKSECISRTVCCYCMQDCAGVSDLVDHVIKQHGHCTYQCKYCFYRTISDEYVNQHQRKRHAALNAGNLLCQKDPLARELVNEPVSADLILPFKCALSDCQYEVADPYEFRQHNEKGHDDVSSFPCHICGITCDTTDGLLTHYKSHGYNNYQCGFCLYGSETEEEMLFHLCSIHSNRKGQLIVRSPVNNKFLSSPTKHTADQSPIKSEKSSQPQRDFTKLKENELELKIGHALFQCGYPPCSYSSSTTEMLREHMVTCLSACLHTSSICPHCQRQWKTMTLFLDHLVNQHGGQRFICGRCPFRGPSVDYVQSHMKLQHGIPPEQTKCKLRDPNSDPETGEYTVQEHLNAPPPTTPSKLTQGRSSEKRMMVTRKGTTFGVEDINRLPMQSIFPREVCCAICGYATKVRSNLIRHLQLHKRQLDTDEPKEENKSPTKSPRKKDKSKVVETPPDNAQENKILPQLIANTSLYRCAVQGCDYLALDNTMYKCHVTTLHPDVSVFPCPHCGDKTNSLDRLLIHFRLHGPRLYKCSQCSYVSYRRHQVETHLNTTHESRFLPVLTIRDTVAEEDPSAEPEVKSPRKKDPRLLIPQTTENGRVAGKNDSDPSNVWCCAICTHPGPTKSIIKNHLQTSHGVRSEFKCGICSCVSNAFESVRLHFVSRHPDSEVKIMPLIVKAKDYDPNNLYISAPKESTTGSSSSGNNVAKNTPVLPTSKPSMAVTRRASLSAAAAAANAAAAASSELESVTTCKVDGGSSKDIEEPVAEFNDVPSPKELVIDEKIEEPQDVATPSVEKMMFVCPVCHEYRTKFRGDMRIHIYRELQYRRVQCLRCNSLFVSEKEAKHHSLKTHQGVDISLRKNEVPETEIWVKEQLDSQVRAWGSVPRGMHKGSKGTKVVLSPQEDVQEQSTSFESSKMDVSTVVSTPDVGTNVAEEEDGESAQRHFRYYCTQCCYQCEGTTDLRKHIFRHLKFKPFQCTYCLLRFSEKQQIRNHHNLFHVDNEFICQRQPNLEPERFVDELLHQQRMEWKDKKKNAMPGSAKAQKTAAQLAVTKMAEESAKTVTSDSGSDLKVYACRHDGCNFTCDQLKGLKVHLMAHLRQARFRCGYCTMTGSSQYQVRRHCLSIHAGKKVLVVAIYDRKNDAFISTTPPPPTPATPTPQEVTSTPAATPSRAGLRQHCCPYCSYSHSLPKMISRHLMRHYVEKPFQCGHCKRTGIEKFDILYHCKKVHPELEPKVIETPLPSNPEIKPILRRGHCSTANQDIEKVNQEDMTPMVEETMPLEVQVTEPEQVFECNECQSSFQAVEQLQTHLKEFHKEKKPSGEEISKDKTKSTSGNRSSLLKCIYCDLASDSLKLLRKHCHESHTGNEVRLRKLAVDWEPSGESILRCGYCGFAVTQMSSLWNHHVTDHAEKCVKFRIAVRKSAALPVQKPKPSCTSSQHVLWCSYCNDPCDSIEQMVKHWKMFHGHLELKYKTPTGEEGIISKEITDGVLAEEEEKPSENQPPPVVETDESRVKMYGCAQCKYESDKYDMVRQHLFRHLQRFSCPKCGKMYPFEYELRKHVEVHHPGIVLDSVKNPEYDDQEKEELIRNIRVWFTGKEIVVPIVEIPEKRKQVARKSLRGMSQVSSAPKLNVKARKSSSCRLQTANLLQETLSKNLPGVEQMQHQIISDLVKLLPMNYQEDFGCSAKKLKRDKNRVSLSLDDLYRMSPLWLSRDAPMLEFVDIIIALHFYLMFARGTPAGVFRI</sequence>
<keyword evidence="1" id="KW-0479">Metal-binding</keyword>
<dbReference type="PANTHER" id="PTHR24403">
    <property type="entry name" value="ZINC FINGER PROTEIN"/>
    <property type="match status" value="1"/>
</dbReference>
<protein>
    <recommendedName>
        <fullName evidence="7">C2H2-type domain-containing protein</fullName>
    </recommendedName>
</protein>
<feature type="region of interest" description="Disordered" evidence="6">
    <location>
        <begin position="2076"/>
        <end position="2102"/>
    </location>
</feature>
<feature type="compositionally biased region" description="Acidic residues" evidence="6">
    <location>
        <begin position="520"/>
        <end position="536"/>
    </location>
</feature>
<feature type="compositionally biased region" description="Polar residues" evidence="6">
    <location>
        <begin position="1129"/>
        <end position="1151"/>
    </location>
</feature>
<evidence type="ECO:0000313" key="9">
    <source>
        <dbReference type="Proteomes" id="UP000014500"/>
    </source>
</evidence>
<dbReference type="EMBL" id="JH431114">
    <property type="status" value="NOT_ANNOTATED_CDS"/>
    <property type="molecule type" value="Genomic_DNA"/>
</dbReference>
<keyword evidence="4" id="KW-0862">Zinc</keyword>
<feature type="region of interest" description="Disordered" evidence="6">
    <location>
        <begin position="1624"/>
        <end position="1648"/>
    </location>
</feature>
<feature type="domain" description="C2H2-type" evidence="7">
    <location>
        <begin position="1436"/>
        <end position="1458"/>
    </location>
</feature>
<dbReference type="InterPro" id="IPR050688">
    <property type="entry name" value="Zinc_finger/UBP_domain"/>
</dbReference>
<evidence type="ECO:0000313" key="8">
    <source>
        <dbReference type="EnsemblMetazoa" id="SMAR002382-PA"/>
    </source>
</evidence>
<dbReference type="STRING" id="126957.T1IN12"/>
<dbReference type="PANTHER" id="PTHR24403:SF67">
    <property type="entry name" value="FI01116P-RELATED"/>
    <property type="match status" value="1"/>
</dbReference>
<feature type="region of interest" description="Disordered" evidence="6">
    <location>
        <begin position="1259"/>
        <end position="1303"/>
    </location>
</feature>
<accession>T1IN12</accession>
<feature type="compositionally biased region" description="Polar residues" evidence="6">
    <location>
        <begin position="139"/>
        <end position="154"/>
    </location>
</feature>
<evidence type="ECO:0000259" key="7">
    <source>
        <dbReference type="PROSITE" id="PS50157"/>
    </source>
</evidence>
<feature type="region of interest" description="Disordered" evidence="6">
    <location>
        <begin position="136"/>
        <end position="220"/>
    </location>
</feature>
<reference evidence="9" key="1">
    <citation type="submission" date="2011-05" db="EMBL/GenBank/DDBJ databases">
        <authorList>
            <person name="Richards S.R."/>
            <person name="Qu J."/>
            <person name="Jiang H."/>
            <person name="Jhangiani S.N."/>
            <person name="Agravi P."/>
            <person name="Goodspeed R."/>
            <person name="Gross S."/>
            <person name="Mandapat C."/>
            <person name="Jackson L."/>
            <person name="Mathew T."/>
            <person name="Pu L."/>
            <person name="Thornton R."/>
            <person name="Saada N."/>
            <person name="Wilczek-Boney K.B."/>
            <person name="Lee S."/>
            <person name="Kovar C."/>
            <person name="Wu Y."/>
            <person name="Scherer S.E."/>
            <person name="Worley K.C."/>
            <person name="Muzny D.M."/>
            <person name="Gibbs R."/>
        </authorList>
    </citation>
    <scope>NUCLEOTIDE SEQUENCE</scope>
    <source>
        <strain evidence="9">Brora</strain>
    </source>
</reference>
<dbReference type="GO" id="GO:0008270">
    <property type="term" value="F:zinc ion binding"/>
    <property type="evidence" value="ECO:0007669"/>
    <property type="project" value="UniProtKB-KW"/>
</dbReference>
<feature type="domain" description="C2H2-type" evidence="7">
    <location>
        <begin position="2474"/>
        <end position="2496"/>
    </location>
</feature>
<dbReference type="Gene3D" id="3.30.160.60">
    <property type="entry name" value="Classic Zinc Finger"/>
    <property type="match status" value="11"/>
</dbReference>
<keyword evidence="9" id="KW-1185">Reference proteome</keyword>
<feature type="domain" description="C2H2-type" evidence="7">
    <location>
        <begin position="1906"/>
        <end position="1934"/>
    </location>
</feature>
<dbReference type="SMART" id="SM00355">
    <property type="entry name" value="ZnF_C2H2"/>
    <property type="match status" value="38"/>
</dbReference>
<keyword evidence="2" id="KW-0677">Repeat</keyword>
<feature type="compositionally biased region" description="Basic and acidic residues" evidence="6">
    <location>
        <begin position="485"/>
        <end position="505"/>
    </location>
</feature>
<feature type="region of interest" description="Disordered" evidence="6">
    <location>
        <begin position="474"/>
        <end position="562"/>
    </location>
</feature>
<organism evidence="8 9">
    <name type="scientific">Strigamia maritima</name>
    <name type="common">European centipede</name>
    <name type="synonym">Geophilus maritimus</name>
    <dbReference type="NCBI Taxonomy" id="126957"/>
    <lineage>
        <taxon>Eukaryota</taxon>
        <taxon>Metazoa</taxon>
        <taxon>Ecdysozoa</taxon>
        <taxon>Arthropoda</taxon>
        <taxon>Myriapoda</taxon>
        <taxon>Chilopoda</taxon>
        <taxon>Pleurostigmophora</taxon>
        <taxon>Geophilomorpha</taxon>
        <taxon>Linotaeniidae</taxon>
        <taxon>Strigamia</taxon>
    </lineage>
</organism>
<feature type="region of interest" description="Disordered" evidence="6">
    <location>
        <begin position="1129"/>
        <end position="1152"/>
    </location>
</feature>
<proteinExistence type="predicted"/>
<dbReference type="GO" id="GO:0005634">
    <property type="term" value="C:nucleus"/>
    <property type="evidence" value="ECO:0007669"/>
    <property type="project" value="TreeGrafter"/>
</dbReference>
<evidence type="ECO:0000256" key="2">
    <source>
        <dbReference type="ARBA" id="ARBA00022737"/>
    </source>
</evidence>
<dbReference type="GO" id="GO:0045944">
    <property type="term" value="P:positive regulation of transcription by RNA polymerase II"/>
    <property type="evidence" value="ECO:0007669"/>
    <property type="project" value="TreeGrafter"/>
</dbReference>
<dbReference type="Proteomes" id="UP000014500">
    <property type="component" value="Unassembled WGS sequence"/>
</dbReference>
<reference evidence="8" key="2">
    <citation type="submission" date="2015-02" db="UniProtKB">
        <authorList>
            <consortium name="EnsemblMetazoa"/>
        </authorList>
    </citation>
    <scope>IDENTIFICATION</scope>
</reference>
<feature type="region of interest" description="Disordered" evidence="6">
    <location>
        <begin position="1356"/>
        <end position="1389"/>
    </location>
</feature>
<feature type="compositionally biased region" description="Basic and acidic residues" evidence="6">
    <location>
        <begin position="1356"/>
        <end position="1368"/>
    </location>
</feature>
<feature type="region of interest" description="Disordered" evidence="6">
    <location>
        <begin position="87"/>
        <end position="119"/>
    </location>
</feature>
<dbReference type="PROSITE" id="PS00028">
    <property type="entry name" value="ZINC_FINGER_C2H2_1"/>
    <property type="match status" value="11"/>
</dbReference>
<dbReference type="PhylomeDB" id="T1IN12"/>
<feature type="compositionally biased region" description="Low complexity" evidence="6">
    <location>
        <begin position="1626"/>
        <end position="1636"/>
    </location>
</feature>
<dbReference type="EnsemblMetazoa" id="SMAR002382-RA">
    <property type="protein sequence ID" value="SMAR002382-PA"/>
    <property type="gene ID" value="SMAR002382"/>
</dbReference>
<feature type="domain" description="C2H2-type" evidence="7">
    <location>
        <begin position="2223"/>
        <end position="2251"/>
    </location>
</feature>
<evidence type="ECO:0000256" key="6">
    <source>
        <dbReference type="SAM" id="MobiDB-lite"/>
    </source>
</evidence>
<feature type="compositionally biased region" description="Polar residues" evidence="6">
    <location>
        <begin position="1637"/>
        <end position="1648"/>
    </location>
</feature>
<feature type="region of interest" description="Disordered" evidence="6">
    <location>
        <begin position="2422"/>
        <end position="2441"/>
    </location>
</feature>
<dbReference type="PROSITE" id="PS50157">
    <property type="entry name" value="ZINC_FINGER_C2H2_2"/>
    <property type="match status" value="5"/>
</dbReference>
<keyword evidence="3 5" id="KW-0863">Zinc-finger</keyword>
<dbReference type="InterPro" id="IPR013087">
    <property type="entry name" value="Znf_C2H2_type"/>
</dbReference>
<dbReference type="HOGENOM" id="CLU_227458_0_0_1"/>
<feature type="compositionally biased region" description="Polar residues" evidence="6">
    <location>
        <begin position="178"/>
        <end position="188"/>
    </location>
</feature>
<name>T1IN12_STRMM</name>